<evidence type="ECO:0000313" key="2">
    <source>
        <dbReference type="EMBL" id="GAA4097670.1"/>
    </source>
</evidence>
<feature type="transmembrane region" description="Helical" evidence="1">
    <location>
        <begin position="94"/>
        <end position="114"/>
    </location>
</feature>
<keyword evidence="1" id="KW-0812">Transmembrane</keyword>
<accession>A0ABP7WXB3</accession>
<sequence>MKRYFFLTDNLDKLTAVEHDLAVNGISAPQIHVLSNDDSGMTVRKLNDVEAVLRKDVVHSMERGALIGAAAAAVVIAVGHYSGATATAAGWTPFIFLAVVVLGFFTWEGGLFGIQEPHHEFKRFQQALASGRHLLLIDINEKDHSILNNVTAHYPELEFSGTGHGAAQWFVTLQNKWRNFVEVMP</sequence>
<gene>
    <name evidence="2" type="ORF">GCM10022414_23000</name>
</gene>
<evidence type="ECO:0000256" key="1">
    <source>
        <dbReference type="SAM" id="Phobius"/>
    </source>
</evidence>
<evidence type="ECO:0000313" key="3">
    <source>
        <dbReference type="Proteomes" id="UP001500392"/>
    </source>
</evidence>
<dbReference type="Proteomes" id="UP001500392">
    <property type="component" value="Unassembled WGS sequence"/>
</dbReference>
<evidence type="ECO:0008006" key="4">
    <source>
        <dbReference type="Google" id="ProtNLM"/>
    </source>
</evidence>
<keyword evidence="3" id="KW-1185">Reference proteome</keyword>
<name>A0ABP7WXB3_9GAMM</name>
<comment type="caution">
    <text evidence="2">The sequence shown here is derived from an EMBL/GenBank/DDBJ whole genome shotgun (WGS) entry which is preliminary data.</text>
</comment>
<protein>
    <recommendedName>
        <fullName evidence="4">NAD/FAD-utilizing enzyme</fullName>
    </recommendedName>
</protein>
<feature type="transmembrane region" description="Helical" evidence="1">
    <location>
        <begin position="64"/>
        <end position="82"/>
    </location>
</feature>
<keyword evidence="1" id="KW-1133">Transmembrane helix</keyword>
<reference evidence="3" key="1">
    <citation type="journal article" date="2019" name="Int. J. Syst. Evol. Microbiol.">
        <title>The Global Catalogue of Microorganisms (GCM) 10K type strain sequencing project: providing services to taxonomists for standard genome sequencing and annotation.</title>
        <authorList>
            <consortium name="The Broad Institute Genomics Platform"/>
            <consortium name="The Broad Institute Genome Sequencing Center for Infectious Disease"/>
            <person name="Wu L."/>
            <person name="Ma J."/>
        </authorList>
    </citation>
    <scope>NUCLEOTIDE SEQUENCE [LARGE SCALE GENOMIC DNA]</scope>
    <source>
        <strain evidence="3">JCM 17304</strain>
    </source>
</reference>
<organism evidence="2 3">
    <name type="scientific">Zhongshania borealis</name>
    <dbReference type="NCBI Taxonomy" id="889488"/>
    <lineage>
        <taxon>Bacteria</taxon>
        <taxon>Pseudomonadati</taxon>
        <taxon>Pseudomonadota</taxon>
        <taxon>Gammaproteobacteria</taxon>
        <taxon>Cellvibrionales</taxon>
        <taxon>Spongiibacteraceae</taxon>
        <taxon>Zhongshania</taxon>
    </lineage>
</organism>
<dbReference type="EMBL" id="BAABDM010000004">
    <property type="protein sequence ID" value="GAA4097670.1"/>
    <property type="molecule type" value="Genomic_DNA"/>
</dbReference>
<proteinExistence type="predicted"/>
<dbReference type="RefSeq" id="WP_344936038.1">
    <property type="nucleotide sequence ID" value="NZ_BAABDM010000004.1"/>
</dbReference>
<keyword evidence="1" id="KW-0472">Membrane</keyword>